<dbReference type="Proteomes" id="UP001601422">
    <property type="component" value="Unassembled WGS sequence"/>
</dbReference>
<evidence type="ECO:0000256" key="1">
    <source>
        <dbReference type="SAM" id="SignalP"/>
    </source>
</evidence>
<dbReference type="InterPro" id="IPR002372">
    <property type="entry name" value="PQQ_rpt_dom"/>
</dbReference>
<dbReference type="InterPro" id="IPR011047">
    <property type="entry name" value="Quinoprotein_ADH-like_sf"/>
</dbReference>
<gene>
    <name evidence="3" type="ORF">ACFYQT_22675</name>
</gene>
<dbReference type="SUPFAM" id="SSF50998">
    <property type="entry name" value="Quinoprotein alcohol dehydrogenase-like"/>
    <property type="match status" value="2"/>
</dbReference>
<name>A0ABW6MYW7_9ACTN</name>
<dbReference type="RefSeq" id="WP_389830682.1">
    <property type="nucleotide sequence ID" value="NZ_JBIAJP010000006.1"/>
</dbReference>
<reference evidence="3 4" key="1">
    <citation type="submission" date="2024-10" db="EMBL/GenBank/DDBJ databases">
        <title>The Natural Products Discovery Center: Release of the First 8490 Sequenced Strains for Exploring Actinobacteria Biosynthetic Diversity.</title>
        <authorList>
            <person name="Kalkreuter E."/>
            <person name="Kautsar S.A."/>
            <person name="Yang D."/>
            <person name="Bader C.D."/>
            <person name="Teijaro C.N."/>
            <person name="Fluegel L."/>
            <person name="Davis C.M."/>
            <person name="Simpson J.R."/>
            <person name="Lauterbach L."/>
            <person name="Steele A.D."/>
            <person name="Gui C."/>
            <person name="Meng S."/>
            <person name="Li G."/>
            <person name="Viehrig K."/>
            <person name="Ye F."/>
            <person name="Su P."/>
            <person name="Kiefer A.F."/>
            <person name="Nichols A."/>
            <person name="Cepeda A.J."/>
            <person name="Yan W."/>
            <person name="Fan B."/>
            <person name="Jiang Y."/>
            <person name="Adhikari A."/>
            <person name="Zheng C.-J."/>
            <person name="Schuster L."/>
            <person name="Cowan T.M."/>
            <person name="Smanski M.J."/>
            <person name="Chevrette M.G."/>
            <person name="De Carvalho L.P.S."/>
            <person name="Shen B."/>
        </authorList>
    </citation>
    <scope>NUCLEOTIDE SEQUENCE [LARGE SCALE GENOMIC DNA]</scope>
    <source>
        <strain evidence="3 4">NPDC005497</strain>
    </source>
</reference>
<feature type="domain" description="Pyrrolo-quinoline quinone repeat" evidence="2">
    <location>
        <begin position="116"/>
        <end position="212"/>
    </location>
</feature>
<dbReference type="Pfam" id="PF13360">
    <property type="entry name" value="PQQ_2"/>
    <property type="match status" value="2"/>
</dbReference>
<keyword evidence="4" id="KW-1185">Reference proteome</keyword>
<dbReference type="Gene3D" id="2.40.10.480">
    <property type="match status" value="1"/>
</dbReference>
<evidence type="ECO:0000313" key="3">
    <source>
        <dbReference type="EMBL" id="MFF0006231.1"/>
    </source>
</evidence>
<dbReference type="InterPro" id="IPR018391">
    <property type="entry name" value="PQQ_b-propeller_rpt"/>
</dbReference>
<sequence length="421" mass="44388">MATALALLAVGAGTGGAATPAPAATQAAAAATAIAKAKAKAKVKATSEPADATLGYRANARNDSFVTGATAAPPFTKAWSVDLGSAVSAPVAVGGKVFVVVNAVEEEESGGPRMELVGLDAATGKRLWPQRLIADNDPKATLAYGGGLLYTQTGRGVVTAWDPATGEQRWTRSIGSGSCEYPPTWYDGTLYTQDGRGTALALRPSDGAELWRAPLVDWGWSPVVVDDLGVWFGFDNASYQLLDRHTGRELRRYDVPDLLALGGNPIARGAGALWLRSDDLDDERTVAYDQNTGAVLRSFPADATPAFGPGRVYVAHRGVVKAISTTTYKTAWSYRSPRGAATVRLVAGGYVYVQDGNGKLMVLNERSGAAVWSYQLWAEPHPMENVLAEEDWRGWVNPGIATHGGRVFAPGQDGVLTAFAH</sequence>
<evidence type="ECO:0000313" key="4">
    <source>
        <dbReference type="Proteomes" id="UP001601422"/>
    </source>
</evidence>
<dbReference type="PANTHER" id="PTHR34512:SF30">
    <property type="entry name" value="OUTER MEMBRANE PROTEIN ASSEMBLY FACTOR BAMB"/>
    <property type="match status" value="1"/>
</dbReference>
<feature type="signal peptide" evidence="1">
    <location>
        <begin position="1"/>
        <end position="23"/>
    </location>
</feature>
<dbReference type="SMART" id="SM00564">
    <property type="entry name" value="PQQ"/>
    <property type="match status" value="5"/>
</dbReference>
<feature type="domain" description="Pyrrolo-quinoline quinone repeat" evidence="2">
    <location>
        <begin position="284"/>
        <end position="418"/>
    </location>
</feature>
<dbReference type="EMBL" id="JBIAJP010000006">
    <property type="protein sequence ID" value="MFF0006231.1"/>
    <property type="molecule type" value="Genomic_DNA"/>
</dbReference>
<protein>
    <submittedName>
        <fullName evidence="3">PQQ-binding-like beta-propeller repeat protein</fullName>
    </submittedName>
</protein>
<dbReference type="Gene3D" id="2.130.10.10">
    <property type="entry name" value="YVTN repeat-like/Quinoprotein amine dehydrogenase"/>
    <property type="match status" value="2"/>
</dbReference>
<keyword evidence="1" id="KW-0732">Signal</keyword>
<feature type="chain" id="PRO_5045694849" evidence="1">
    <location>
        <begin position="24"/>
        <end position="421"/>
    </location>
</feature>
<accession>A0ABW6MYW7</accession>
<evidence type="ECO:0000259" key="2">
    <source>
        <dbReference type="Pfam" id="PF13360"/>
    </source>
</evidence>
<organism evidence="3 4">
    <name type="scientific">Streptomyces tibetensis</name>
    <dbReference type="NCBI Taxonomy" id="2382123"/>
    <lineage>
        <taxon>Bacteria</taxon>
        <taxon>Bacillati</taxon>
        <taxon>Actinomycetota</taxon>
        <taxon>Actinomycetes</taxon>
        <taxon>Kitasatosporales</taxon>
        <taxon>Streptomycetaceae</taxon>
        <taxon>Streptomyces</taxon>
    </lineage>
</organism>
<proteinExistence type="predicted"/>
<dbReference type="PANTHER" id="PTHR34512">
    <property type="entry name" value="CELL SURFACE PROTEIN"/>
    <property type="match status" value="1"/>
</dbReference>
<comment type="caution">
    <text evidence="3">The sequence shown here is derived from an EMBL/GenBank/DDBJ whole genome shotgun (WGS) entry which is preliminary data.</text>
</comment>
<dbReference type="InterPro" id="IPR015943">
    <property type="entry name" value="WD40/YVTN_repeat-like_dom_sf"/>
</dbReference>